<accession>A0ABU1XL97</accession>
<keyword evidence="3" id="KW-1185">Reference proteome</keyword>
<dbReference type="Pfam" id="PF18480">
    <property type="entry name" value="DUF5615"/>
    <property type="match status" value="1"/>
</dbReference>
<sequence>MRFLVDAQLPRRLAIFLNDKGHDSKHTLDLPQANRTPDQYIATLADQEGRVVVTKDNDFLIGHLLDGSPQALLIVVTGNITNKELLGLIGDHLDDIVRLLGDSAVVELGRDRLIAHADRDPGT</sequence>
<comment type="caution">
    <text evidence="2">The sequence shown here is derived from an EMBL/GenBank/DDBJ whole genome shotgun (WGS) entry which is preliminary data.</text>
</comment>
<dbReference type="RefSeq" id="WP_310405072.1">
    <property type="nucleotide sequence ID" value="NZ_JAVDWW010000007.1"/>
</dbReference>
<gene>
    <name evidence="2" type="ORF">J2W56_004537</name>
</gene>
<organism evidence="2 3">
    <name type="scientific">Nocardia kruczakiae</name>
    <dbReference type="NCBI Taxonomy" id="261477"/>
    <lineage>
        <taxon>Bacteria</taxon>
        <taxon>Bacillati</taxon>
        <taxon>Actinomycetota</taxon>
        <taxon>Actinomycetes</taxon>
        <taxon>Mycobacteriales</taxon>
        <taxon>Nocardiaceae</taxon>
        <taxon>Nocardia</taxon>
    </lineage>
</organism>
<dbReference type="EMBL" id="JAVDWW010000007">
    <property type="protein sequence ID" value="MDR7170786.1"/>
    <property type="molecule type" value="Genomic_DNA"/>
</dbReference>
<feature type="domain" description="DUF5615" evidence="1">
    <location>
        <begin position="1"/>
        <end position="106"/>
    </location>
</feature>
<evidence type="ECO:0000313" key="3">
    <source>
        <dbReference type="Proteomes" id="UP001251217"/>
    </source>
</evidence>
<protein>
    <submittedName>
        <fullName evidence="2">Nuclease of putative toxin-antitoxin system</fullName>
    </submittedName>
</protein>
<name>A0ABU1XL97_9NOCA</name>
<proteinExistence type="predicted"/>
<evidence type="ECO:0000313" key="2">
    <source>
        <dbReference type="EMBL" id="MDR7170786.1"/>
    </source>
</evidence>
<dbReference type="InterPro" id="IPR041049">
    <property type="entry name" value="DUF5615"/>
</dbReference>
<evidence type="ECO:0000259" key="1">
    <source>
        <dbReference type="Pfam" id="PF18480"/>
    </source>
</evidence>
<dbReference type="Proteomes" id="UP001251217">
    <property type="component" value="Unassembled WGS sequence"/>
</dbReference>
<reference evidence="2 3" key="1">
    <citation type="submission" date="2023-07" db="EMBL/GenBank/DDBJ databases">
        <title>Sorghum-associated microbial communities from plants grown in Nebraska, USA.</title>
        <authorList>
            <person name="Schachtman D."/>
        </authorList>
    </citation>
    <scope>NUCLEOTIDE SEQUENCE [LARGE SCALE GENOMIC DNA]</scope>
    <source>
        <strain evidence="2 3">4272</strain>
    </source>
</reference>